<feature type="domain" description="DNA methylase N-4/N-6" evidence="6">
    <location>
        <begin position="66"/>
        <end position="412"/>
    </location>
</feature>
<dbReference type="InterPro" id="IPR029063">
    <property type="entry name" value="SAM-dependent_MTases_sf"/>
</dbReference>
<dbReference type="GO" id="GO:0008170">
    <property type="term" value="F:N-methyltransferase activity"/>
    <property type="evidence" value="ECO:0007669"/>
    <property type="project" value="InterPro"/>
</dbReference>
<comment type="similarity">
    <text evidence="1">Belongs to the N(4)/N(6)-methyltransferase family.</text>
</comment>
<dbReference type="GO" id="GO:0009307">
    <property type="term" value="P:DNA restriction-modification system"/>
    <property type="evidence" value="ECO:0007669"/>
    <property type="project" value="UniProtKB-KW"/>
</dbReference>
<dbReference type="RefSeq" id="WP_072904416.1">
    <property type="nucleotide sequence ID" value="NZ_FRAD01000027.1"/>
</dbReference>
<dbReference type="SUPFAM" id="SSF53335">
    <property type="entry name" value="S-adenosyl-L-methionine-dependent methyltransferases"/>
    <property type="match status" value="1"/>
</dbReference>
<organism evidence="7 8">
    <name type="scientific">Hathewaya proteolytica DSM 3090</name>
    <dbReference type="NCBI Taxonomy" id="1121331"/>
    <lineage>
        <taxon>Bacteria</taxon>
        <taxon>Bacillati</taxon>
        <taxon>Bacillota</taxon>
        <taxon>Clostridia</taxon>
        <taxon>Eubacteriales</taxon>
        <taxon>Clostridiaceae</taxon>
        <taxon>Hathewaya</taxon>
    </lineage>
</organism>
<dbReference type="PRINTS" id="PR00506">
    <property type="entry name" value="D21N6MTFRASE"/>
</dbReference>
<dbReference type="GO" id="GO:0003677">
    <property type="term" value="F:DNA binding"/>
    <property type="evidence" value="ECO:0007669"/>
    <property type="project" value="InterPro"/>
</dbReference>
<dbReference type="Gene3D" id="3.40.50.150">
    <property type="entry name" value="Vaccinia Virus protein VP39"/>
    <property type="match status" value="1"/>
</dbReference>
<keyword evidence="8" id="KW-1185">Reference proteome</keyword>
<evidence type="ECO:0000313" key="7">
    <source>
        <dbReference type="EMBL" id="SHK42612.1"/>
    </source>
</evidence>
<evidence type="ECO:0000256" key="5">
    <source>
        <dbReference type="ARBA" id="ARBA00022747"/>
    </source>
</evidence>
<dbReference type="InterPro" id="IPR002941">
    <property type="entry name" value="DNA_methylase_N4/N6"/>
</dbReference>
<protein>
    <submittedName>
        <fullName evidence="7">Adenine-specific DNA-methyltransferase</fullName>
    </submittedName>
</protein>
<evidence type="ECO:0000259" key="6">
    <source>
        <dbReference type="Pfam" id="PF01555"/>
    </source>
</evidence>
<dbReference type="STRING" id="1121331.SAMN02745248_02519"/>
<reference evidence="7" key="1">
    <citation type="submission" date="2016-11" db="EMBL/GenBank/DDBJ databases">
        <authorList>
            <person name="Jaros S."/>
            <person name="Januszkiewicz K."/>
            <person name="Wedrychowicz H."/>
        </authorList>
    </citation>
    <scope>NUCLEOTIDE SEQUENCE [LARGE SCALE GENOMIC DNA]</scope>
    <source>
        <strain evidence="7">DSM 3090</strain>
    </source>
</reference>
<dbReference type="Proteomes" id="UP000183952">
    <property type="component" value="Unassembled WGS sequence"/>
</dbReference>
<evidence type="ECO:0000256" key="3">
    <source>
        <dbReference type="ARBA" id="ARBA00022679"/>
    </source>
</evidence>
<dbReference type="InterPro" id="IPR002295">
    <property type="entry name" value="N4/N6-MTase_EcoPI_Mod-like"/>
</dbReference>
<keyword evidence="2 7" id="KW-0489">Methyltransferase</keyword>
<gene>
    <name evidence="7" type="ORF">SAMN02745248_02519</name>
</gene>
<dbReference type="AlphaFoldDB" id="A0A1M6SCY0"/>
<dbReference type="OrthoDB" id="9800801at2"/>
<dbReference type="EMBL" id="FRAD01000027">
    <property type="protein sequence ID" value="SHK42612.1"/>
    <property type="molecule type" value="Genomic_DNA"/>
</dbReference>
<evidence type="ECO:0000256" key="1">
    <source>
        <dbReference type="ARBA" id="ARBA00006594"/>
    </source>
</evidence>
<dbReference type="InterPro" id="IPR002052">
    <property type="entry name" value="DNA_methylase_N6_adenine_CS"/>
</dbReference>
<keyword evidence="3 7" id="KW-0808">Transferase</keyword>
<evidence type="ECO:0000313" key="8">
    <source>
        <dbReference type="Proteomes" id="UP000183952"/>
    </source>
</evidence>
<dbReference type="PROSITE" id="PS00092">
    <property type="entry name" value="N6_MTASE"/>
    <property type="match status" value="1"/>
</dbReference>
<keyword evidence="5" id="KW-0680">Restriction system</keyword>
<accession>A0A1M6SCY0</accession>
<sequence>MPVLDWIGKDKVVNHHLDVPYHVLDRKYSFDESGMHEEDNRSGNMIIHGDNLLALKSLLPQYENGIDCIYIDPPYNTARSSEKNKAWVYSDNVDDPRIQNWINATVGDEGEDLSRHDKWLCMMYPRLKLLSRLMSKNGVIFISIDDNEAANLRYICDEIFGHHNFIAQLVWRSDGNFDNQAKIKVCHEYILCYTKTPNAIGLPNGIDPNASDDSKIFNDEIRNTVVKNGPKNPMSVVKLPIGFPCAVQELTVPERYDAFPYYHSTAVIHSGKLSNEVDVESGWSSKKILLSFIENSFKPVLDSKGQLTTFEITKTGAIEMIKKRENVSHVLSVLSNLGSTQNMSNELAKMGIKFDFPKPLELIKYLLGFYCKSDSVVLDSFAGSGTTAHAVLDMYKENHGVNVPTFILVEMMDYADTLTAERVKKVICGYGEGKKSVSGTGGSFSYYELGEPLLQDGLLNESVGADKIREYVYFTETKQKLSADTADEPYLLGKYAGNAYYFYYQKDSLTTLDREFLHTVKTKVDGYVMYADLCTLSERELEKYHITFKKIPRDISKL</sequence>
<evidence type="ECO:0000256" key="4">
    <source>
        <dbReference type="ARBA" id="ARBA00022691"/>
    </source>
</evidence>
<name>A0A1M6SCY0_9CLOT</name>
<dbReference type="Pfam" id="PF01555">
    <property type="entry name" value="N6_N4_Mtase"/>
    <property type="match status" value="1"/>
</dbReference>
<evidence type="ECO:0000256" key="2">
    <source>
        <dbReference type="ARBA" id="ARBA00022603"/>
    </source>
</evidence>
<proteinExistence type="inferred from homology"/>
<dbReference type="PIRSF" id="PIRSF015855">
    <property type="entry name" value="TypeIII_Mtase_mKpnI"/>
    <property type="match status" value="1"/>
</dbReference>
<keyword evidence="4" id="KW-0949">S-adenosyl-L-methionine</keyword>
<dbReference type="GO" id="GO:0032259">
    <property type="term" value="P:methylation"/>
    <property type="evidence" value="ECO:0007669"/>
    <property type="project" value="UniProtKB-KW"/>
</dbReference>